<dbReference type="AlphaFoldDB" id="A0A2N3PPF7"/>
<dbReference type="SMART" id="SM00382">
    <property type="entry name" value="AAA"/>
    <property type="match status" value="1"/>
</dbReference>
<dbReference type="PROSITE" id="PS50893">
    <property type="entry name" value="ABC_TRANSPORTER_2"/>
    <property type="match status" value="1"/>
</dbReference>
<dbReference type="PANTHER" id="PTHR42788:SF13">
    <property type="entry name" value="ALIPHATIC SULFONATES IMPORT ATP-BINDING PROTEIN SSUB"/>
    <property type="match status" value="1"/>
</dbReference>
<dbReference type="EMBL" id="PIUM01000034">
    <property type="protein sequence ID" value="PKU22309.1"/>
    <property type="molecule type" value="Genomic_DNA"/>
</dbReference>
<dbReference type="Proteomes" id="UP000233293">
    <property type="component" value="Unassembled WGS sequence"/>
</dbReference>
<name>A0A2N3PPF7_9PROT</name>
<organism evidence="7 8">
    <name type="scientific">Telmatospirillum siberiense</name>
    <dbReference type="NCBI Taxonomy" id="382514"/>
    <lineage>
        <taxon>Bacteria</taxon>
        <taxon>Pseudomonadati</taxon>
        <taxon>Pseudomonadota</taxon>
        <taxon>Alphaproteobacteria</taxon>
        <taxon>Rhodospirillales</taxon>
        <taxon>Rhodospirillaceae</taxon>
        <taxon>Telmatospirillum</taxon>
    </lineage>
</organism>
<keyword evidence="2" id="KW-0813">Transport</keyword>
<dbReference type="Gene3D" id="3.40.50.300">
    <property type="entry name" value="P-loop containing nucleotide triphosphate hydrolases"/>
    <property type="match status" value="1"/>
</dbReference>
<dbReference type="InterPro" id="IPR003593">
    <property type="entry name" value="AAA+_ATPase"/>
</dbReference>
<feature type="compositionally biased region" description="Low complexity" evidence="5">
    <location>
        <begin position="440"/>
        <end position="450"/>
    </location>
</feature>
<evidence type="ECO:0000256" key="1">
    <source>
        <dbReference type="ARBA" id="ARBA00005417"/>
    </source>
</evidence>
<feature type="region of interest" description="Disordered" evidence="5">
    <location>
        <begin position="427"/>
        <end position="450"/>
    </location>
</feature>
<proteinExistence type="inferred from homology"/>
<dbReference type="CDD" id="cd03293">
    <property type="entry name" value="ABC_NrtD_SsuB_transporters"/>
    <property type="match status" value="1"/>
</dbReference>
<sequence length="450" mass="49582">MPVTDDNELLIDLEGVRKFFRAPDHSDRVVLEDVNFQLKQGEIVALLGKSGSGKSTLLRIIAGLIDANGGKVLYRGKSISGPVHGVSMVFQSFALFPWLTVQQNVELGLEALAVPAAEREERALEAIDVIGLGGFESAYPRELSGGMRQRVGFARALVMRPDVLLMDEPFSALDVLTAETLSADLLELWQERKIPTKGILFVSHNIEEAVAMSDRVLIFSSDPGRVKAEVPVPLAHPRDKDLPAFKAIVDQVYAIMTQRPLRPAGAEALSLGYRLPSATPHKIEGMIETLIEPQFDGKADLPALADELQLPDDALFHLLEAGALLGFIRVDEGDAILLPLGRTFAEAETTERKELFAEQLMSHISLASHIRHVLDERRDHRAPEGRFIQELEDFLSDDEAERVLEQVIAWGRYAEIFDYDYTSGVLSLPEEDEEERGDGEASSGEDAAAE</sequence>
<evidence type="ECO:0000259" key="6">
    <source>
        <dbReference type="PROSITE" id="PS50893"/>
    </source>
</evidence>
<evidence type="ECO:0000256" key="4">
    <source>
        <dbReference type="ARBA" id="ARBA00022840"/>
    </source>
</evidence>
<evidence type="ECO:0000256" key="5">
    <source>
        <dbReference type="SAM" id="MobiDB-lite"/>
    </source>
</evidence>
<dbReference type="InterPro" id="IPR003439">
    <property type="entry name" value="ABC_transporter-like_ATP-bd"/>
</dbReference>
<dbReference type="SUPFAM" id="SSF52540">
    <property type="entry name" value="P-loop containing nucleoside triphosphate hydrolases"/>
    <property type="match status" value="1"/>
</dbReference>
<keyword evidence="8" id="KW-1185">Reference proteome</keyword>
<keyword evidence="3" id="KW-0547">Nucleotide-binding</keyword>
<reference evidence="8" key="1">
    <citation type="submission" date="2017-12" db="EMBL/GenBank/DDBJ databases">
        <title>Draft genome sequence of Telmatospirillum siberiense 26-4b1T, an acidotolerant peatland alphaproteobacterium potentially involved in sulfur cycling.</title>
        <authorList>
            <person name="Hausmann B."/>
            <person name="Pjevac P."/>
            <person name="Schreck K."/>
            <person name="Herbold C.W."/>
            <person name="Daims H."/>
            <person name="Wagner M."/>
            <person name="Pester M."/>
            <person name="Loy A."/>
        </authorList>
    </citation>
    <scope>NUCLEOTIDE SEQUENCE [LARGE SCALE GENOMIC DNA]</scope>
    <source>
        <strain evidence="8">26-4b1</strain>
    </source>
</reference>
<dbReference type="InterPro" id="IPR027417">
    <property type="entry name" value="P-loop_NTPase"/>
</dbReference>
<keyword evidence="4 7" id="KW-0067">ATP-binding</keyword>
<comment type="caution">
    <text evidence="7">The sequence shown here is derived from an EMBL/GenBank/DDBJ whole genome shotgun (WGS) entry which is preliminary data.</text>
</comment>
<evidence type="ECO:0000256" key="3">
    <source>
        <dbReference type="ARBA" id="ARBA00022741"/>
    </source>
</evidence>
<dbReference type="InterPro" id="IPR050166">
    <property type="entry name" value="ABC_transporter_ATP-bind"/>
</dbReference>
<dbReference type="Pfam" id="PF09821">
    <property type="entry name" value="AAA_assoc_C"/>
    <property type="match status" value="1"/>
</dbReference>
<evidence type="ECO:0000313" key="8">
    <source>
        <dbReference type="Proteomes" id="UP000233293"/>
    </source>
</evidence>
<dbReference type="OrthoDB" id="8016555at2"/>
<dbReference type="GO" id="GO:0005524">
    <property type="term" value="F:ATP binding"/>
    <property type="evidence" value="ECO:0007669"/>
    <property type="project" value="UniProtKB-KW"/>
</dbReference>
<dbReference type="PANTHER" id="PTHR42788">
    <property type="entry name" value="TAURINE IMPORT ATP-BINDING PROTEIN-RELATED"/>
    <property type="match status" value="1"/>
</dbReference>
<dbReference type="InterPro" id="IPR018632">
    <property type="entry name" value="AAA-associated_dom_C"/>
</dbReference>
<feature type="domain" description="ABC transporter" evidence="6">
    <location>
        <begin position="11"/>
        <end position="246"/>
    </location>
</feature>
<gene>
    <name evidence="7" type="ORF">CWS72_22340</name>
</gene>
<dbReference type="GO" id="GO:0016887">
    <property type="term" value="F:ATP hydrolysis activity"/>
    <property type="evidence" value="ECO:0007669"/>
    <property type="project" value="InterPro"/>
</dbReference>
<comment type="similarity">
    <text evidence="1">Belongs to the ABC transporter superfamily.</text>
</comment>
<dbReference type="InterPro" id="IPR017871">
    <property type="entry name" value="ABC_transporter-like_CS"/>
</dbReference>
<dbReference type="Pfam" id="PF00005">
    <property type="entry name" value="ABC_tran"/>
    <property type="match status" value="1"/>
</dbReference>
<evidence type="ECO:0000256" key="2">
    <source>
        <dbReference type="ARBA" id="ARBA00022448"/>
    </source>
</evidence>
<evidence type="ECO:0000313" key="7">
    <source>
        <dbReference type="EMBL" id="PKU22309.1"/>
    </source>
</evidence>
<accession>A0A2N3PPF7</accession>
<dbReference type="PROSITE" id="PS00211">
    <property type="entry name" value="ABC_TRANSPORTER_1"/>
    <property type="match status" value="1"/>
</dbReference>
<protein>
    <submittedName>
        <fullName evidence="7">Nitrate ABC transporter ATP-binding protein</fullName>
    </submittedName>
</protein>